<dbReference type="Pfam" id="PF01705">
    <property type="entry name" value="CX"/>
    <property type="match status" value="1"/>
</dbReference>
<organism evidence="4 5">
    <name type="scientific">Globodera rostochiensis</name>
    <name type="common">Golden nematode worm</name>
    <name type="synonym">Heterodera rostochiensis</name>
    <dbReference type="NCBI Taxonomy" id="31243"/>
    <lineage>
        <taxon>Eukaryota</taxon>
        <taxon>Metazoa</taxon>
        <taxon>Ecdysozoa</taxon>
        <taxon>Nematoda</taxon>
        <taxon>Chromadorea</taxon>
        <taxon>Rhabditida</taxon>
        <taxon>Tylenchina</taxon>
        <taxon>Tylenchomorpha</taxon>
        <taxon>Tylenchoidea</taxon>
        <taxon>Heteroderidae</taxon>
        <taxon>Heteroderinae</taxon>
        <taxon>Globodera</taxon>
    </lineage>
</organism>
<dbReference type="WBParaSite" id="Gr19_v10_g815.t2">
    <property type="protein sequence ID" value="Gr19_v10_g815.t2"/>
    <property type="gene ID" value="Gr19_v10_g815"/>
</dbReference>
<keyword evidence="2" id="KW-0732">Signal</keyword>
<feature type="transmembrane region" description="Helical" evidence="1">
    <location>
        <begin position="184"/>
        <end position="207"/>
    </location>
</feature>
<evidence type="ECO:0000259" key="3">
    <source>
        <dbReference type="Pfam" id="PF01705"/>
    </source>
</evidence>
<sequence>MKLHECHRQKCFILFIFVNFGAQASPSFGDSIGAGPGNFGSGTRLGSASRVESFKTSFVSSSAANTTYYRNRPFDYYGNHYYLGGDGAIKLNAGEIHCEMPLDTLFNQNASLSNSCKLANKTLSAVTNGTRSMTNGTRSRTNGTWPATWTNGTRPNHIVWTCKEHVEQCCGIECCPAEKSANDVTSIVIIVLLIVLCCAVSVIEYALNSYAQKLFEQF</sequence>
<dbReference type="PANTHER" id="PTHR47520:SF8">
    <property type="entry name" value="CX DOMAIN-CONTAINING PROTEIN"/>
    <property type="match status" value="1"/>
</dbReference>
<evidence type="ECO:0000313" key="4">
    <source>
        <dbReference type="Proteomes" id="UP000887572"/>
    </source>
</evidence>
<evidence type="ECO:0000313" key="5">
    <source>
        <dbReference type="WBParaSite" id="Gr19_v10_g815.t2"/>
    </source>
</evidence>
<protein>
    <submittedName>
        <fullName evidence="5">CX domain-containing protein</fullName>
    </submittedName>
</protein>
<evidence type="ECO:0000256" key="2">
    <source>
        <dbReference type="SAM" id="SignalP"/>
    </source>
</evidence>
<dbReference type="InterPro" id="IPR002619">
    <property type="entry name" value="CX"/>
</dbReference>
<keyword evidence="1" id="KW-0472">Membrane</keyword>
<feature type="domain" description="CX" evidence="3">
    <location>
        <begin position="148"/>
        <end position="175"/>
    </location>
</feature>
<proteinExistence type="predicted"/>
<feature type="signal peptide" evidence="2">
    <location>
        <begin position="1"/>
        <end position="24"/>
    </location>
</feature>
<feature type="chain" id="PRO_5036742999" evidence="2">
    <location>
        <begin position="25"/>
        <end position="218"/>
    </location>
</feature>
<reference evidence="5" key="1">
    <citation type="submission" date="2022-11" db="UniProtKB">
        <authorList>
            <consortium name="WormBaseParasite"/>
        </authorList>
    </citation>
    <scope>IDENTIFICATION</scope>
</reference>
<dbReference type="AlphaFoldDB" id="A0A914IAN2"/>
<accession>A0A914IAN2</accession>
<keyword evidence="1" id="KW-0812">Transmembrane</keyword>
<dbReference type="PANTHER" id="PTHR47520">
    <property type="entry name" value="CX DOMAIN-CONTAINING PROTEIN-RELATED"/>
    <property type="match status" value="1"/>
</dbReference>
<evidence type="ECO:0000256" key="1">
    <source>
        <dbReference type="SAM" id="Phobius"/>
    </source>
</evidence>
<keyword evidence="1" id="KW-1133">Transmembrane helix</keyword>
<keyword evidence="4" id="KW-1185">Reference proteome</keyword>
<dbReference type="Proteomes" id="UP000887572">
    <property type="component" value="Unplaced"/>
</dbReference>
<name>A0A914IAN2_GLORO</name>